<dbReference type="GO" id="GO:0050839">
    <property type="term" value="F:cell adhesion molecule binding"/>
    <property type="evidence" value="ECO:0007669"/>
    <property type="project" value="TreeGrafter"/>
</dbReference>
<dbReference type="PROSITE" id="PS00290">
    <property type="entry name" value="IG_MHC"/>
    <property type="match status" value="1"/>
</dbReference>
<evidence type="ECO:0000256" key="4">
    <source>
        <dbReference type="ARBA" id="ARBA00023180"/>
    </source>
</evidence>
<comment type="caution">
    <text evidence="7">The sequence shown here is derived from an EMBL/GenBank/DDBJ whole genome shotgun (WGS) entry which is preliminary data.</text>
</comment>
<dbReference type="InterPro" id="IPR051275">
    <property type="entry name" value="Cell_adhesion_signaling"/>
</dbReference>
<dbReference type="PANTHER" id="PTHR11640:SF136">
    <property type="entry name" value="NEPHRIN"/>
    <property type="match status" value="1"/>
</dbReference>
<evidence type="ECO:0000313" key="8">
    <source>
        <dbReference type="Proteomes" id="UP001054945"/>
    </source>
</evidence>
<evidence type="ECO:0000256" key="1">
    <source>
        <dbReference type="ARBA" id="ARBA00004479"/>
    </source>
</evidence>
<dbReference type="SUPFAM" id="SSF48726">
    <property type="entry name" value="Immunoglobulin"/>
    <property type="match status" value="3"/>
</dbReference>
<dbReference type="PROSITE" id="PS50835">
    <property type="entry name" value="IG_LIKE"/>
    <property type="match status" value="2"/>
</dbReference>
<dbReference type="Gene3D" id="2.60.40.10">
    <property type="entry name" value="Immunoglobulins"/>
    <property type="match status" value="4"/>
</dbReference>
<keyword evidence="8" id="KW-1185">Reference proteome</keyword>
<dbReference type="InterPro" id="IPR003006">
    <property type="entry name" value="Ig/MHC_CS"/>
</dbReference>
<protein>
    <submittedName>
        <fullName evidence="7">Nephrin</fullName>
    </submittedName>
</protein>
<dbReference type="InterPro" id="IPR013162">
    <property type="entry name" value="CD80_C2-set"/>
</dbReference>
<dbReference type="FunFam" id="2.60.40.10:FF:000405">
    <property type="entry name" value="nephrin isoform X1"/>
    <property type="match status" value="1"/>
</dbReference>
<evidence type="ECO:0000256" key="3">
    <source>
        <dbReference type="ARBA" id="ARBA00023157"/>
    </source>
</evidence>
<comment type="subcellular location">
    <subcellularLocation>
        <location evidence="1">Membrane</location>
        <topology evidence="1">Single-pass type I membrane protein</topology>
    </subcellularLocation>
</comment>
<dbReference type="GO" id="GO:0005911">
    <property type="term" value="C:cell-cell junction"/>
    <property type="evidence" value="ECO:0007669"/>
    <property type="project" value="TreeGrafter"/>
</dbReference>
<evidence type="ECO:0000259" key="6">
    <source>
        <dbReference type="PROSITE" id="PS50835"/>
    </source>
</evidence>
<dbReference type="PANTHER" id="PTHR11640">
    <property type="entry name" value="NEPHRIN"/>
    <property type="match status" value="1"/>
</dbReference>
<keyword evidence="4" id="KW-0325">Glycoprotein</keyword>
<dbReference type="InterPro" id="IPR003599">
    <property type="entry name" value="Ig_sub"/>
</dbReference>
<proteinExistence type="predicted"/>
<accession>A0AAV4PRP8</accession>
<organism evidence="7 8">
    <name type="scientific">Caerostris extrusa</name>
    <name type="common">Bark spider</name>
    <name type="synonym">Caerostris bankana</name>
    <dbReference type="NCBI Taxonomy" id="172846"/>
    <lineage>
        <taxon>Eukaryota</taxon>
        <taxon>Metazoa</taxon>
        <taxon>Ecdysozoa</taxon>
        <taxon>Arthropoda</taxon>
        <taxon>Chelicerata</taxon>
        <taxon>Arachnida</taxon>
        <taxon>Araneae</taxon>
        <taxon>Araneomorphae</taxon>
        <taxon>Entelegynae</taxon>
        <taxon>Araneoidea</taxon>
        <taxon>Araneidae</taxon>
        <taxon>Caerostris</taxon>
    </lineage>
</organism>
<dbReference type="SMART" id="SM00408">
    <property type="entry name" value="IGc2"/>
    <property type="match status" value="2"/>
</dbReference>
<evidence type="ECO:0000313" key="7">
    <source>
        <dbReference type="EMBL" id="GIX99736.1"/>
    </source>
</evidence>
<keyword evidence="5" id="KW-0393">Immunoglobulin domain</keyword>
<dbReference type="GO" id="GO:0098609">
    <property type="term" value="P:cell-cell adhesion"/>
    <property type="evidence" value="ECO:0007669"/>
    <property type="project" value="TreeGrafter"/>
</dbReference>
<dbReference type="GO" id="GO:0005886">
    <property type="term" value="C:plasma membrane"/>
    <property type="evidence" value="ECO:0007669"/>
    <property type="project" value="TreeGrafter"/>
</dbReference>
<feature type="domain" description="Ig-like" evidence="6">
    <location>
        <begin position="172"/>
        <end position="267"/>
    </location>
</feature>
<evidence type="ECO:0000256" key="2">
    <source>
        <dbReference type="ARBA" id="ARBA00023136"/>
    </source>
</evidence>
<feature type="domain" description="Ig-like" evidence="6">
    <location>
        <begin position="78"/>
        <end position="167"/>
    </location>
</feature>
<keyword evidence="3" id="KW-1015">Disulfide bond</keyword>
<dbReference type="EMBL" id="BPLR01005089">
    <property type="protein sequence ID" value="GIX99736.1"/>
    <property type="molecule type" value="Genomic_DNA"/>
</dbReference>
<dbReference type="SMART" id="SM00409">
    <property type="entry name" value="IG"/>
    <property type="match status" value="2"/>
</dbReference>
<dbReference type="Pfam" id="PF13927">
    <property type="entry name" value="Ig_3"/>
    <property type="match status" value="1"/>
</dbReference>
<dbReference type="InterPro" id="IPR003598">
    <property type="entry name" value="Ig_sub2"/>
</dbReference>
<dbReference type="Pfam" id="PF08205">
    <property type="entry name" value="C2-set_2"/>
    <property type="match status" value="1"/>
</dbReference>
<keyword evidence="2" id="KW-0472">Membrane</keyword>
<reference evidence="7 8" key="1">
    <citation type="submission" date="2021-06" db="EMBL/GenBank/DDBJ databases">
        <title>Caerostris extrusa draft genome.</title>
        <authorList>
            <person name="Kono N."/>
            <person name="Arakawa K."/>
        </authorList>
    </citation>
    <scope>NUCLEOTIDE SEQUENCE [LARGE SCALE GENOMIC DNA]</scope>
</reference>
<sequence length="354" mass="38715">MNKFALDLVTTKPKVNYNVQYNTERVDEHRETAISTITLTPTHDDNRALYSCEAVHKAISIPMISYVELSVLFPPGPPEIEGYQEGETVRMGDTLTLACVSRGGNPLAKLVWFRNDQQVDVTYTTTGRESTNTLTFPVESSDNNAIYRCEATNSVSPKPMVAMVKLTVQFAPSKVTIMGPKEAQEGDAVTMVCMTDRSNPPADVSWVVDGRPVQAASSSVADPRGGWVTSSNVTVTITGHERNMKMFSCYAVNQALSETMVETAVVSVLYPPKPQQFLEKDKEIESTTTTNNNVVTAEVSVTVDDNDNGIEFRCEASNSASILPMVATTKLTVYFPPSAVNIKTKPQRPKAGQK</sequence>
<evidence type="ECO:0000256" key="5">
    <source>
        <dbReference type="ARBA" id="ARBA00023319"/>
    </source>
</evidence>
<dbReference type="InterPro" id="IPR007110">
    <property type="entry name" value="Ig-like_dom"/>
</dbReference>
<dbReference type="Proteomes" id="UP001054945">
    <property type="component" value="Unassembled WGS sequence"/>
</dbReference>
<gene>
    <name evidence="7" type="primary">NPHS1_5</name>
    <name evidence="7" type="ORF">CEXT_562781</name>
</gene>
<dbReference type="InterPro" id="IPR036179">
    <property type="entry name" value="Ig-like_dom_sf"/>
</dbReference>
<dbReference type="AlphaFoldDB" id="A0AAV4PRP8"/>
<name>A0AAV4PRP8_CAEEX</name>
<dbReference type="InterPro" id="IPR013783">
    <property type="entry name" value="Ig-like_fold"/>
</dbReference>